<accession>A0A4R2IAD3</accession>
<reference evidence="1 2" key="1">
    <citation type="journal article" date="2015" name="Stand. Genomic Sci.">
        <title>Genomic Encyclopedia of Bacterial and Archaeal Type Strains, Phase III: the genomes of soil and plant-associated and newly described type strains.</title>
        <authorList>
            <person name="Whitman W.B."/>
            <person name="Woyke T."/>
            <person name="Klenk H.P."/>
            <person name="Zhou Y."/>
            <person name="Lilburn T.G."/>
            <person name="Beck B.J."/>
            <person name="De Vos P."/>
            <person name="Vandamme P."/>
            <person name="Eisen J.A."/>
            <person name="Garrity G."/>
            <person name="Hugenholtz P."/>
            <person name="Kyrpides N.C."/>
        </authorList>
    </citation>
    <scope>NUCLEOTIDE SEQUENCE [LARGE SCALE GENOMIC DNA]</scope>
    <source>
        <strain evidence="1 2">A3</strain>
    </source>
</reference>
<evidence type="ECO:0000313" key="2">
    <source>
        <dbReference type="Proteomes" id="UP000294862"/>
    </source>
</evidence>
<dbReference type="Proteomes" id="UP000294862">
    <property type="component" value="Unassembled WGS sequence"/>
</dbReference>
<protein>
    <submittedName>
        <fullName evidence="1">Uncharacterized protein</fullName>
    </submittedName>
</protein>
<proteinExistence type="predicted"/>
<evidence type="ECO:0000313" key="1">
    <source>
        <dbReference type="EMBL" id="TCO40348.1"/>
    </source>
</evidence>
<organism evidence="1 2">
    <name type="scientific">Dokdonella fugitiva</name>
    <dbReference type="NCBI Taxonomy" id="328517"/>
    <lineage>
        <taxon>Bacteria</taxon>
        <taxon>Pseudomonadati</taxon>
        <taxon>Pseudomonadota</taxon>
        <taxon>Gammaproteobacteria</taxon>
        <taxon>Lysobacterales</taxon>
        <taxon>Rhodanobacteraceae</taxon>
        <taxon>Dokdonella</taxon>
    </lineage>
</organism>
<keyword evidence="2" id="KW-1185">Reference proteome</keyword>
<name>A0A4R2IAD3_9GAMM</name>
<comment type="caution">
    <text evidence="1">The sequence shown here is derived from an EMBL/GenBank/DDBJ whole genome shotgun (WGS) entry which is preliminary data.</text>
</comment>
<dbReference type="EMBL" id="SLWQ01000005">
    <property type="protein sequence ID" value="TCO40348.1"/>
    <property type="molecule type" value="Genomic_DNA"/>
</dbReference>
<dbReference type="AlphaFoldDB" id="A0A4R2IAD3"/>
<gene>
    <name evidence="1" type="ORF">EV148_105143</name>
</gene>
<sequence length="80" mass="9068">MLLGLAARPKPGSGSRRCHDSRLLLPRAAARALRVPPYSPVRFARMRDSFFRTDHMIETNPIHARIADLKDRVASLRGYL</sequence>
<dbReference type="RefSeq" id="WP_182517691.1">
    <property type="nucleotide sequence ID" value="NZ_JACGXM010000003.1"/>
</dbReference>